<keyword evidence="7" id="KW-1185">Reference proteome</keyword>
<comment type="similarity">
    <text evidence="3 4">Belongs to the small heat shock protein (HSP20) family.</text>
</comment>
<accession>A0A2U1MTQ7</accession>
<dbReference type="PANTHER" id="PTHR46991:SF11">
    <property type="entry name" value="SMALL HEAT SHOCK PROTEIN HSPF"/>
    <property type="match status" value="1"/>
</dbReference>
<keyword evidence="2 6" id="KW-0346">Stress response</keyword>
<gene>
    <name evidence="6" type="ORF">CTI12_AA342370</name>
</gene>
<dbReference type="InterPro" id="IPR044656">
    <property type="entry name" value="HSP14.7/HSP23.5/HSP23.6-like"/>
</dbReference>
<dbReference type="Gene3D" id="2.60.40.790">
    <property type="match status" value="1"/>
</dbReference>
<evidence type="ECO:0000256" key="2">
    <source>
        <dbReference type="ARBA" id="ARBA00023016"/>
    </source>
</evidence>
<evidence type="ECO:0000256" key="1">
    <source>
        <dbReference type="ARBA" id="ARBA00022946"/>
    </source>
</evidence>
<evidence type="ECO:0000313" key="6">
    <source>
        <dbReference type="EMBL" id="PWA64632.1"/>
    </source>
</evidence>
<organism evidence="6 7">
    <name type="scientific">Artemisia annua</name>
    <name type="common">Sweet wormwood</name>
    <dbReference type="NCBI Taxonomy" id="35608"/>
    <lineage>
        <taxon>Eukaryota</taxon>
        <taxon>Viridiplantae</taxon>
        <taxon>Streptophyta</taxon>
        <taxon>Embryophyta</taxon>
        <taxon>Tracheophyta</taxon>
        <taxon>Spermatophyta</taxon>
        <taxon>Magnoliopsida</taxon>
        <taxon>eudicotyledons</taxon>
        <taxon>Gunneridae</taxon>
        <taxon>Pentapetalae</taxon>
        <taxon>asterids</taxon>
        <taxon>campanulids</taxon>
        <taxon>Asterales</taxon>
        <taxon>Asteraceae</taxon>
        <taxon>Asteroideae</taxon>
        <taxon>Anthemideae</taxon>
        <taxon>Artemisiinae</taxon>
        <taxon>Artemisia</taxon>
    </lineage>
</organism>
<dbReference type="CDD" id="cd00298">
    <property type="entry name" value="ACD_sHsps_p23-like"/>
    <property type="match status" value="1"/>
</dbReference>
<dbReference type="Pfam" id="PF00011">
    <property type="entry name" value="HSP20"/>
    <property type="match status" value="1"/>
</dbReference>
<dbReference type="OrthoDB" id="1820469at2759"/>
<evidence type="ECO:0000256" key="4">
    <source>
        <dbReference type="RuleBase" id="RU003616"/>
    </source>
</evidence>
<dbReference type="AlphaFoldDB" id="A0A2U1MTQ7"/>
<dbReference type="STRING" id="35608.A0A2U1MTQ7"/>
<evidence type="ECO:0000256" key="3">
    <source>
        <dbReference type="PROSITE-ProRule" id="PRU00285"/>
    </source>
</evidence>
<name>A0A2U1MTQ7_ARTAN</name>
<dbReference type="SUPFAM" id="SSF49764">
    <property type="entry name" value="HSP20-like chaperones"/>
    <property type="match status" value="1"/>
</dbReference>
<dbReference type="PROSITE" id="PS01031">
    <property type="entry name" value="SHSP"/>
    <property type="match status" value="1"/>
</dbReference>
<dbReference type="EMBL" id="PKPP01004387">
    <property type="protein sequence ID" value="PWA64632.1"/>
    <property type="molecule type" value="Genomic_DNA"/>
</dbReference>
<dbReference type="InterPro" id="IPR008978">
    <property type="entry name" value="HSP20-like_chaperone"/>
</dbReference>
<proteinExistence type="inferred from homology"/>
<comment type="caution">
    <text evidence="6">The sequence shown here is derived from an EMBL/GenBank/DDBJ whole genome shotgun (WGS) entry which is preliminary data.</text>
</comment>
<evidence type="ECO:0000259" key="5">
    <source>
        <dbReference type="PROSITE" id="PS01031"/>
    </source>
</evidence>
<dbReference type="Proteomes" id="UP000245207">
    <property type="component" value="Unassembled WGS sequence"/>
</dbReference>
<dbReference type="InterPro" id="IPR002068">
    <property type="entry name" value="A-crystallin/Hsp20_dom"/>
</dbReference>
<dbReference type="PANTHER" id="PTHR46991">
    <property type="entry name" value="23.5 KDA HEAT SHOCK PROTEIN, MITOCHONDRIAL"/>
    <property type="match status" value="1"/>
</dbReference>
<protein>
    <submittedName>
        <fullName evidence="6">Heat shock 22 kDa protein, mitochondrial</fullName>
    </submittedName>
</protein>
<feature type="domain" description="SHSP" evidence="5">
    <location>
        <begin position="1"/>
        <end position="84"/>
    </location>
</feature>
<evidence type="ECO:0000313" key="7">
    <source>
        <dbReference type="Proteomes" id="UP000245207"/>
    </source>
</evidence>
<keyword evidence="1" id="KW-0809">Transit peptide</keyword>
<sequence length="90" mass="10263">MPGAPEEDIKVSVQHDTVVIEGPGDEIFLALHPFEKYLCWVDLEYGIYNMSGIKAEMKRNLGVLKLTVPKLKQEEVRAFDLKVNFVDKLD</sequence>
<reference evidence="6 7" key="1">
    <citation type="journal article" date="2018" name="Mol. Plant">
        <title>The genome of Artemisia annua provides insight into the evolution of Asteraceae family and artemisinin biosynthesis.</title>
        <authorList>
            <person name="Shen Q."/>
            <person name="Zhang L."/>
            <person name="Liao Z."/>
            <person name="Wang S."/>
            <person name="Yan T."/>
            <person name="Shi P."/>
            <person name="Liu M."/>
            <person name="Fu X."/>
            <person name="Pan Q."/>
            <person name="Wang Y."/>
            <person name="Lv Z."/>
            <person name="Lu X."/>
            <person name="Zhang F."/>
            <person name="Jiang W."/>
            <person name="Ma Y."/>
            <person name="Chen M."/>
            <person name="Hao X."/>
            <person name="Li L."/>
            <person name="Tang Y."/>
            <person name="Lv G."/>
            <person name="Zhou Y."/>
            <person name="Sun X."/>
            <person name="Brodelius P.E."/>
            <person name="Rose J.K.C."/>
            <person name="Tang K."/>
        </authorList>
    </citation>
    <scope>NUCLEOTIDE SEQUENCE [LARGE SCALE GENOMIC DNA]</scope>
    <source>
        <strain evidence="7">cv. Huhao1</strain>
        <tissue evidence="6">Leaf</tissue>
    </source>
</reference>